<dbReference type="EMBL" id="CP019728">
    <property type="protein sequence ID" value="AQS53090.1"/>
    <property type="molecule type" value="Genomic_DNA"/>
</dbReference>
<dbReference type="RefSeq" id="WP_062470494.1">
    <property type="nucleotide sequence ID" value="NZ_BBYN01000020.1"/>
</dbReference>
<keyword evidence="1" id="KW-0812">Transmembrane</keyword>
<protein>
    <recommendedName>
        <fullName evidence="4">DUF2140 family protein</fullName>
    </recommendedName>
</protein>
<organism evidence="2 3">
    <name type="scientific">Jeotgalibaca dankookensis</name>
    <dbReference type="NCBI Taxonomy" id="708126"/>
    <lineage>
        <taxon>Bacteria</taxon>
        <taxon>Bacillati</taxon>
        <taxon>Bacillota</taxon>
        <taxon>Bacilli</taxon>
        <taxon>Lactobacillales</taxon>
        <taxon>Carnobacteriaceae</taxon>
        <taxon>Jeotgalibaca</taxon>
    </lineage>
</organism>
<keyword evidence="1" id="KW-1133">Transmembrane helix</keyword>
<name>A0A1S6INI4_9LACT</name>
<dbReference type="Proteomes" id="UP000188993">
    <property type="component" value="Chromosome"/>
</dbReference>
<reference evidence="2 3" key="1">
    <citation type="journal article" date="2014" name="Int. J. Syst. Evol. Microbiol.">
        <title>Jeotgalibaca dankookensis gen. nov., sp. nov., a member of the family Carnobacteriaceae, isolated from seujeot (Korean traditional food).</title>
        <authorList>
            <person name="Lee D.G."/>
            <person name="Trujillo M.E."/>
            <person name="Kang H."/>
            <person name="Ahn T.Y."/>
        </authorList>
    </citation>
    <scope>NUCLEOTIDE SEQUENCE [LARGE SCALE GENOMIC DNA]</scope>
    <source>
        <strain evidence="2 3">EX-07</strain>
    </source>
</reference>
<dbReference type="STRING" id="708126.BW727_100697"/>
<keyword evidence="3" id="KW-1185">Reference proteome</keyword>
<proteinExistence type="predicted"/>
<dbReference type="KEGG" id="jda:BW727_100697"/>
<evidence type="ECO:0000313" key="3">
    <source>
        <dbReference type="Proteomes" id="UP000188993"/>
    </source>
</evidence>
<dbReference type="InterPro" id="IPR018672">
    <property type="entry name" value="DUF2140"/>
</dbReference>
<dbReference type="Pfam" id="PF09911">
    <property type="entry name" value="DUF2140"/>
    <property type="match status" value="1"/>
</dbReference>
<dbReference type="AlphaFoldDB" id="A0A1S6INI4"/>
<accession>A0A1S6INI4</accession>
<evidence type="ECO:0000256" key="1">
    <source>
        <dbReference type="SAM" id="Phobius"/>
    </source>
</evidence>
<dbReference type="OrthoDB" id="2241695at2"/>
<feature type="transmembrane region" description="Helical" evidence="1">
    <location>
        <begin position="12"/>
        <end position="35"/>
    </location>
</feature>
<keyword evidence="1" id="KW-0472">Membrane</keyword>
<evidence type="ECO:0008006" key="4">
    <source>
        <dbReference type="Google" id="ProtNLM"/>
    </source>
</evidence>
<sequence length="210" mass="23921">MRKNILKGNSFWKWAFFILLLINIIVFGYIINLFFGSRTSTEADISSNRSNKIETVKQEEQIEATISLNGQELQLLLQTILEMEADQQQVPNILITDSIILTGEIELLGFPLEYFIEAEPFTTNNGNLQLKVAKVNMGSLSLPIEQSLEIIQGFFNPSIPVEVNASEHFLVILLSEIKTDYFEGIELKKIDKEKQEYTFNISIASKNLLQ</sequence>
<gene>
    <name evidence="2" type="ORF">BW727_100697</name>
</gene>
<evidence type="ECO:0000313" key="2">
    <source>
        <dbReference type="EMBL" id="AQS53090.1"/>
    </source>
</evidence>